<feature type="transmembrane region" description="Helical" evidence="1">
    <location>
        <begin position="172"/>
        <end position="202"/>
    </location>
</feature>
<keyword evidence="1" id="KW-0812">Transmembrane</keyword>
<comment type="caution">
    <text evidence="2">The sequence shown here is derived from an EMBL/GenBank/DDBJ whole genome shotgun (WGS) entry which is preliminary data.</text>
</comment>
<keyword evidence="3" id="KW-1185">Reference proteome</keyword>
<dbReference type="PANTHER" id="PTHR40078:SF1">
    <property type="entry name" value="INTEGRAL MEMBRANE PROTEIN"/>
    <property type="match status" value="1"/>
</dbReference>
<reference evidence="2 3" key="1">
    <citation type="journal article" date="2019" name="Appl. Microbiol. Biotechnol.">
        <title>Uncovering carbohydrate metabolism through a genotype-phenotype association study of 56 lactic acid bacteria genomes.</title>
        <authorList>
            <person name="Buron-Moles G."/>
            <person name="Chailyan A."/>
            <person name="Dolejs I."/>
            <person name="Forster J."/>
            <person name="Miks M.H."/>
        </authorList>
    </citation>
    <scope>NUCLEOTIDE SEQUENCE [LARGE SCALE GENOMIC DNA]</scope>
    <source>
        <strain evidence="2 3">ATCC 700006</strain>
    </source>
</reference>
<gene>
    <name evidence="2" type="ORF">C5L23_000754</name>
</gene>
<dbReference type="AlphaFoldDB" id="A0A4V3A2I6"/>
<keyword evidence="1" id="KW-0472">Membrane</keyword>
<dbReference type="Pfam" id="PF19700">
    <property type="entry name" value="DUF6198"/>
    <property type="match status" value="1"/>
</dbReference>
<keyword evidence="1" id="KW-1133">Transmembrane helix</keyword>
<dbReference type="STRING" id="907931.GCA_000165675_00642"/>
<dbReference type="RefSeq" id="WP_133264289.1">
    <property type="nucleotide sequence ID" value="NZ_JAGYGP010000002.1"/>
</dbReference>
<evidence type="ECO:0000313" key="3">
    <source>
        <dbReference type="Proteomes" id="UP000295681"/>
    </source>
</evidence>
<accession>A0A4V3A2I6</accession>
<organism evidence="2 3">
    <name type="scientific">Leuconostoc fallax</name>
    <dbReference type="NCBI Taxonomy" id="1251"/>
    <lineage>
        <taxon>Bacteria</taxon>
        <taxon>Bacillati</taxon>
        <taxon>Bacillota</taxon>
        <taxon>Bacilli</taxon>
        <taxon>Lactobacillales</taxon>
        <taxon>Lactobacillaceae</taxon>
        <taxon>Leuconostoc</taxon>
    </lineage>
</organism>
<dbReference type="Proteomes" id="UP000295681">
    <property type="component" value="Unassembled WGS sequence"/>
</dbReference>
<feature type="transmembrane region" description="Helical" evidence="1">
    <location>
        <begin position="17"/>
        <end position="39"/>
    </location>
</feature>
<sequence>MYIVDGQYFELTLKQKLFFFVISLVINAFGNGLSVATAMGSAPWTAAGANLSNATQWPISVFLAIIAVSIALINMILLRKIDWPRFFGNIIFGLSFSWLVGVFSKLFIAYGIQNISWTLRLPIDIFAVFLIGVAISIYQRANWIMHPLDDLTNILRFNYFFGNASKAQMSNFVIAITLSLIAFLFSHQLVALGVGTVFSFLLQGHNIAWTDRHLFKRLVHGDVYKKEA</sequence>
<dbReference type="EMBL" id="PUFI01000009">
    <property type="protein sequence ID" value="TDG68835.1"/>
    <property type="molecule type" value="Genomic_DNA"/>
</dbReference>
<feature type="transmembrane region" description="Helical" evidence="1">
    <location>
        <begin position="59"/>
        <end position="78"/>
    </location>
</feature>
<proteinExistence type="predicted"/>
<protein>
    <submittedName>
        <fullName evidence="2">Uncharacterized protein</fullName>
    </submittedName>
</protein>
<evidence type="ECO:0000256" key="1">
    <source>
        <dbReference type="SAM" id="Phobius"/>
    </source>
</evidence>
<name>A0A4V3A2I6_9LACO</name>
<dbReference type="InterPro" id="IPR038750">
    <property type="entry name" value="YczE/YyaS-like"/>
</dbReference>
<feature type="transmembrane region" description="Helical" evidence="1">
    <location>
        <begin position="119"/>
        <end position="138"/>
    </location>
</feature>
<dbReference type="PANTHER" id="PTHR40078">
    <property type="entry name" value="INTEGRAL MEMBRANE PROTEIN-RELATED"/>
    <property type="match status" value="1"/>
</dbReference>
<evidence type="ECO:0000313" key="2">
    <source>
        <dbReference type="EMBL" id="TDG68835.1"/>
    </source>
</evidence>
<feature type="transmembrane region" description="Helical" evidence="1">
    <location>
        <begin position="90"/>
        <end position="113"/>
    </location>
</feature>